<dbReference type="EMBL" id="CAADJE010000025">
    <property type="protein sequence ID" value="VFS75189.1"/>
    <property type="molecule type" value="Genomic_DNA"/>
</dbReference>
<sequence length="88" mass="10211">MNLICENICTCRLQKFAKHFYDINSLAPIDLFIFKFILIYQMNMSFLCAVRIFFKQVISFPQSRETRGIAGGITHCMPNIAMTQIILN</sequence>
<reference evidence="1 2" key="1">
    <citation type="submission" date="2019-03" db="EMBL/GenBank/DDBJ databases">
        <authorList>
            <consortium name="Pathogen Informatics"/>
        </authorList>
    </citation>
    <scope>NUCLEOTIDE SEQUENCE [LARGE SCALE GENOMIC DNA]</scope>
    <source>
        <strain evidence="1 2">NCTC12998</strain>
    </source>
</reference>
<evidence type="ECO:0000313" key="1">
    <source>
        <dbReference type="EMBL" id="VFS75189.1"/>
    </source>
</evidence>
<evidence type="ECO:0000313" key="2">
    <source>
        <dbReference type="Proteomes" id="UP000345637"/>
    </source>
</evidence>
<gene>
    <name evidence="1" type="ORF">NCTC12998_04603</name>
</gene>
<proteinExistence type="predicted"/>
<accession>A0A485C3B5</accession>
<name>A0A485C3B5_RAOPL</name>
<organism evidence="1 2">
    <name type="scientific">Raoultella planticola</name>
    <name type="common">Klebsiella planticola</name>
    <dbReference type="NCBI Taxonomy" id="575"/>
    <lineage>
        <taxon>Bacteria</taxon>
        <taxon>Pseudomonadati</taxon>
        <taxon>Pseudomonadota</taxon>
        <taxon>Gammaproteobacteria</taxon>
        <taxon>Enterobacterales</taxon>
        <taxon>Enterobacteriaceae</taxon>
        <taxon>Klebsiella/Raoultella group</taxon>
        <taxon>Raoultella</taxon>
    </lineage>
</organism>
<dbReference type="Proteomes" id="UP000345637">
    <property type="component" value="Unassembled WGS sequence"/>
</dbReference>
<protein>
    <submittedName>
        <fullName evidence="1">Uncharacterized protein</fullName>
    </submittedName>
</protein>
<dbReference type="AlphaFoldDB" id="A0A485C3B5"/>